<dbReference type="RefSeq" id="WP_125750873.1">
    <property type="nucleotide sequence ID" value="NZ_JBHTON010000014.1"/>
</dbReference>
<keyword evidence="2" id="KW-1185">Reference proteome</keyword>
<protein>
    <submittedName>
        <fullName evidence="1">Uncharacterized protein</fullName>
    </submittedName>
</protein>
<organism evidence="1 2">
    <name type="scientific">Lacticaseibacillus baoqingensis</name>
    <dbReference type="NCBI Taxonomy" id="2486013"/>
    <lineage>
        <taxon>Bacteria</taxon>
        <taxon>Bacillati</taxon>
        <taxon>Bacillota</taxon>
        <taxon>Bacilli</taxon>
        <taxon>Lactobacillales</taxon>
        <taxon>Lactobacillaceae</taxon>
        <taxon>Lacticaseibacillus</taxon>
    </lineage>
</organism>
<dbReference type="Proteomes" id="UP001597252">
    <property type="component" value="Unassembled WGS sequence"/>
</dbReference>
<comment type="caution">
    <text evidence="1">The sequence shown here is derived from an EMBL/GenBank/DDBJ whole genome shotgun (WGS) entry which is preliminary data.</text>
</comment>
<proteinExistence type="predicted"/>
<evidence type="ECO:0000313" key="1">
    <source>
        <dbReference type="EMBL" id="MFD1484633.1"/>
    </source>
</evidence>
<evidence type="ECO:0000313" key="2">
    <source>
        <dbReference type="Proteomes" id="UP001597252"/>
    </source>
</evidence>
<name>A0ABW4E697_9LACO</name>
<dbReference type="EMBL" id="JBHTON010000014">
    <property type="protein sequence ID" value="MFD1484633.1"/>
    <property type="molecule type" value="Genomic_DNA"/>
</dbReference>
<accession>A0ABW4E697</accession>
<reference evidence="2" key="1">
    <citation type="journal article" date="2019" name="Int. J. Syst. Evol. Microbiol.">
        <title>The Global Catalogue of Microorganisms (GCM) 10K type strain sequencing project: providing services to taxonomists for standard genome sequencing and annotation.</title>
        <authorList>
            <consortium name="The Broad Institute Genomics Platform"/>
            <consortium name="The Broad Institute Genome Sequencing Center for Infectious Disease"/>
            <person name="Wu L."/>
            <person name="Ma J."/>
        </authorList>
    </citation>
    <scope>NUCLEOTIDE SEQUENCE [LARGE SCALE GENOMIC DNA]</scope>
    <source>
        <strain evidence="2">CCM 8903</strain>
    </source>
</reference>
<sequence length="101" mass="11515">MGEEDNDRILILDVLGRITKKLNIHSSSYLYLEFGFSEDEIDQLNQFMMTQMIADHTVTPKALGRVIAATKPELGDEQAQAFAVKLMRAWIEEGMYKSTMD</sequence>
<gene>
    <name evidence="1" type="ORF">ACFQ5J_05255</name>
</gene>